<dbReference type="GO" id="GO:0005737">
    <property type="term" value="C:cytoplasm"/>
    <property type="evidence" value="ECO:0007669"/>
    <property type="project" value="TreeGrafter"/>
</dbReference>
<proteinExistence type="predicted"/>
<gene>
    <name evidence="3" type="ORF">SAHL_05615</name>
</gene>
<dbReference type="PANTHER" id="PTHR15032:SF4">
    <property type="entry name" value="N-ACYL-PHOSPHATIDYLETHANOLAMINE-HYDROLYZING PHOSPHOLIPASE D"/>
    <property type="match status" value="1"/>
</dbReference>
<name>A0A423Q280_9GAMM</name>
<dbReference type="EMBL" id="AYKF01000066">
    <property type="protein sequence ID" value="ROO32484.1"/>
    <property type="molecule type" value="Genomic_DNA"/>
</dbReference>
<dbReference type="Gene3D" id="3.60.15.10">
    <property type="entry name" value="Ribonuclease Z/Hydroxyacylglutathione hydrolase-like"/>
    <property type="match status" value="1"/>
</dbReference>
<sequence>MRRLARFIRGRTPEPAERSDHFDGRRFHNPNPVSRGPGALWRWYRERERNPWSRITDFARPAPPPARADGLAVTWIGHATTLIQAAGHNVLTDPVFSEHVGPVPGLGPRRYHPPGLAFDDLPAIDTVLISHAHYDHLDRPTIRRLIARFNPLFVAAAGLSDWLVAAGARRIVTLDWWQDTRVGDAMTVTATPARHWSRRGLTDRNRALWVGYWIETAGASSLFFAGDTGFGPHFSEIRHRLGAPAVALLPIGAYAPRWFMAPQHMNPQDAVQAHQELGAGHSLGIHFATFKLSDEGQWAPVAALSRARAAAGLPEANFQAPAFGQRVVFIDD</sequence>
<accession>A0A423Q280</accession>
<dbReference type="PANTHER" id="PTHR15032">
    <property type="entry name" value="N-ACYL-PHOSPHATIDYLETHANOLAMINE-HYDROLYZING PHOSPHOLIPASE D"/>
    <property type="match status" value="1"/>
</dbReference>
<protein>
    <recommendedName>
        <fullName evidence="2">Metallo-beta-lactamase domain-containing protein</fullName>
    </recommendedName>
</protein>
<reference evidence="3 4" key="1">
    <citation type="submission" date="2013-10" db="EMBL/GenBank/DDBJ databases">
        <title>Salinisphaera halophila YIM 95161 Genome Sequencing.</title>
        <authorList>
            <person name="Lai Q."/>
            <person name="Li C."/>
            <person name="Shao Z."/>
        </authorList>
    </citation>
    <scope>NUCLEOTIDE SEQUENCE [LARGE SCALE GENOMIC DNA]</scope>
    <source>
        <strain evidence="3 4">YIM 95161</strain>
    </source>
</reference>
<evidence type="ECO:0000313" key="3">
    <source>
        <dbReference type="EMBL" id="ROO32484.1"/>
    </source>
</evidence>
<feature type="region of interest" description="Disordered" evidence="1">
    <location>
        <begin position="8"/>
        <end position="33"/>
    </location>
</feature>
<dbReference type="InterPro" id="IPR036866">
    <property type="entry name" value="RibonucZ/Hydroxyglut_hydro"/>
</dbReference>
<dbReference type="AlphaFoldDB" id="A0A423Q280"/>
<evidence type="ECO:0000256" key="1">
    <source>
        <dbReference type="SAM" id="MobiDB-lite"/>
    </source>
</evidence>
<dbReference type="Proteomes" id="UP000285123">
    <property type="component" value="Unassembled WGS sequence"/>
</dbReference>
<evidence type="ECO:0000259" key="2">
    <source>
        <dbReference type="Pfam" id="PF12706"/>
    </source>
</evidence>
<comment type="caution">
    <text evidence="3">The sequence shown here is derived from an EMBL/GenBank/DDBJ whole genome shotgun (WGS) entry which is preliminary data.</text>
</comment>
<dbReference type="Pfam" id="PF12706">
    <property type="entry name" value="Lactamase_B_2"/>
    <property type="match status" value="1"/>
</dbReference>
<dbReference type="InterPro" id="IPR001279">
    <property type="entry name" value="Metallo-B-lactamas"/>
</dbReference>
<organism evidence="3 4">
    <name type="scientific">Salinisphaera orenii YIM 95161</name>
    <dbReference type="NCBI Taxonomy" id="1051139"/>
    <lineage>
        <taxon>Bacteria</taxon>
        <taxon>Pseudomonadati</taxon>
        <taxon>Pseudomonadota</taxon>
        <taxon>Gammaproteobacteria</taxon>
        <taxon>Salinisphaerales</taxon>
        <taxon>Salinisphaeraceae</taxon>
        <taxon>Salinisphaera</taxon>
    </lineage>
</organism>
<dbReference type="OrthoDB" id="9805728at2"/>
<feature type="domain" description="Metallo-beta-lactamase" evidence="2">
    <location>
        <begin position="88"/>
        <end position="287"/>
    </location>
</feature>
<dbReference type="RefSeq" id="WP_123590411.1">
    <property type="nucleotide sequence ID" value="NZ_AYKF01000066.1"/>
</dbReference>
<dbReference type="SUPFAM" id="SSF56281">
    <property type="entry name" value="Metallo-hydrolase/oxidoreductase"/>
    <property type="match status" value="1"/>
</dbReference>
<evidence type="ECO:0000313" key="4">
    <source>
        <dbReference type="Proteomes" id="UP000285123"/>
    </source>
</evidence>
<feature type="compositionally biased region" description="Basic and acidic residues" evidence="1">
    <location>
        <begin position="11"/>
        <end position="26"/>
    </location>
</feature>